<accession>A0A545TUQ8</accession>
<dbReference type="AlphaFoldDB" id="A0A545TUQ8"/>
<sequence>MGHSGMKDSDVIIEFIQIGAYVKVSAMHTPTMTEAVIVGPPSAGELVLQNNALRKLRYLLAKSETAGEGARGLVV</sequence>
<feature type="domain" description="DUF6898" evidence="1">
    <location>
        <begin position="9"/>
        <end position="62"/>
    </location>
</feature>
<proteinExistence type="predicted"/>
<dbReference type="Proteomes" id="UP000315252">
    <property type="component" value="Unassembled WGS sequence"/>
</dbReference>
<name>A0A545TUQ8_9PROT</name>
<dbReference type="OrthoDB" id="7362394at2"/>
<organism evidence="2 3">
    <name type="scientific">Denitrobaculum tricleocarpae</name>
    <dbReference type="NCBI Taxonomy" id="2591009"/>
    <lineage>
        <taxon>Bacteria</taxon>
        <taxon>Pseudomonadati</taxon>
        <taxon>Pseudomonadota</taxon>
        <taxon>Alphaproteobacteria</taxon>
        <taxon>Rhodospirillales</taxon>
        <taxon>Rhodospirillaceae</taxon>
        <taxon>Denitrobaculum</taxon>
    </lineage>
</organism>
<dbReference type="EMBL" id="VHSH01000003">
    <property type="protein sequence ID" value="TQV80946.1"/>
    <property type="molecule type" value="Genomic_DNA"/>
</dbReference>
<evidence type="ECO:0000313" key="3">
    <source>
        <dbReference type="Proteomes" id="UP000315252"/>
    </source>
</evidence>
<gene>
    <name evidence="2" type="ORF">FKG95_09960</name>
</gene>
<dbReference type="InterPro" id="IPR054193">
    <property type="entry name" value="DUF6898"/>
</dbReference>
<comment type="caution">
    <text evidence="2">The sequence shown here is derived from an EMBL/GenBank/DDBJ whole genome shotgun (WGS) entry which is preliminary data.</text>
</comment>
<evidence type="ECO:0000313" key="2">
    <source>
        <dbReference type="EMBL" id="TQV80946.1"/>
    </source>
</evidence>
<evidence type="ECO:0000259" key="1">
    <source>
        <dbReference type="Pfam" id="PF21839"/>
    </source>
</evidence>
<dbReference type="Pfam" id="PF21839">
    <property type="entry name" value="DUF6898"/>
    <property type="match status" value="1"/>
</dbReference>
<reference evidence="2 3" key="1">
    <citation type="submission" date="2019-06" db="EMBL/GenBank/DDBJ databases">
        <title>Whole genome sequence for Rhodospirillaceae sp. R148.</title>
        <authorList>
            <person name="Wang G."/>
        </authorList>
    </citation>
    <scope>NUCLEOTIDE SEQUENCE [LARGE SCALE GENOMIC DNA]</scope>
    <source>
        <strain evidence="2 3">R148</strain>
    </source>
</reference>
<keyword evidence="3" id="KW-1185">Reference proteome</keyword>
<protein>
    <recommendedName>
        <fullName evidence="1">DUF6898 domain-containing protein</fullName>
    </recommendedName>
</protein>